<dbReference type="InterPro" id="IPR058240">
    <property type="entry name" value="rSAM_sf"/>
</dbReference>
<dbReference type="CDD" id="cd01335">
    <property type="entry name" value="Radical_SAM"/>
    <property type="match status" value="1"/>
</dbReference>
<dbReference type="GO" id="GO:0051536">
    <property type="term" value="F:iron-sulfur cluster binding"/>
    <property type="evidence" value="ECO:0007669"/>
    <property type="project" value="InterPro"/>
</dbReference>
<dbReference type="InterPro" id="IPR045784">
    <property type="entry name" value="Radical_SAM_N2"/>
</dbReference>
<dbReference type="PANTHER" id="PTHR42731">
    <property type="entry name" value="SLL1084 PROTEIN"/>
    <property type="match status" value="1"/>
</dbReference>
<dbReference type="AlphaFoldDB" id="A0A7C3YFJ7"/>
<name>A0A7C3YFJ7_9EURY</name>
<dbReference type="InterPro" id="IPR006638">
    <property type="entry name" value="Elp3/MiaA/NifB-like_rSAM"/>
</dbReference>
<dbReference type="GO" id="GO:0003824">
    <property type="term" value="F:catalytic activity"/>
    <property type="evidence" value="ECO:0007669"/>
    <property type="project" value="InterPro"/>
</dbReference>
<dbReference type="PANTHER" id="PTHR42731:SF1">
    <property type="entry name" value="RADICAL SAM DOMAIN PROTEIN"/>
    <property type="match status" value="1"/>
</dbReference>
<protein>
    <submittedName>
        <fullName evidence="2">Radical SAM protein</fullName>
    </submittedName>
</protein>
<reference evidence="2" key="1">
    <citation type="journal article" date="2020" name="mSystems">
        <title>Genome- and Community-Level Interaction Insights into Carbon Utilization and Element Cycling Functions of Hydrothermarchaeota in Hydrothermal Sediment.</title>
        <authorList>
            <person name="Zhou Z."/>
            <person name="Liu Y."/>
            <person name="Xu W."/>
            <person name="Pan J."/>
            <person name="Luo Z.H."/>
            <person name="Li M."/>
        </authorList>
    </citation>
    <scope>NUCLEOTIDE SEQUENCE [LARGE SCALE GENOMIC DNA]</scope>
    <source>
        <strain evidence="2">SpSt-97</strain>
    </source>
</reference>
<proteinExistence type="predicted"/>
<gene>
    <name evidence="2" type="ORF">ENX77_05850</name>
</gene>
<dbReference type="EMBL" id="DTPI01000031">
    <property type="protein sequence ID" value="HGE66619.1"/>
    <property type="molecule type" value="Genomic_DNA"/>
</dbReference>
<dbReference type="Pfam" id="PF19864">
    <property type="entry name" value="Radical_SAM_N2"/>
    <property type="match status" value="1"/>
</dbReference>
<evidence type="ECO:0000259" key="1">
    <source>
        <dbReference type="PROSITE" id="PS51918"/>
    </source>
</evidence>
<dbReference type="SUPFAM" id="SSF102114">
    <property type="entry name" value="Radical SAM enzymes"/>
    <property type="match status" value="1"/>
</dbReference>
<dbReference type="Gene3D" id="3.80.30.20">
    <property type="entry name" value="tm_1862 like domain"/>
    <property type="match status" value="1"/>
</dbReference>
<accession>A0A7C3YFJ7</accession>
<feature type="domain" description="Radical SAM core" evidence="1">
    <location>
        <begin position="168"/>
        <end position="394"/>
    </location>
</feature>
<dbReference type="Pfam" id="PF04055">
    <property type="entry name" value="Radical_SAM"/>
    <property type="match status" value="1"/>
</dbReference>
<sequence>MIEFNPFFKKYRPGLKKVAVIYPNRYIGGITNLGLQRIYYEINKSEEFVAERFYTDVERGLRSVEFGIPLNYFDIALISIQYEEDYFNALKILRESKFSGRVVVGGPCVTENPFSFYDFFDRFFLGEAENVVIDVIKDASVEGLMPFSKRRRVSKLDNEMKMQIISTNAYGKSILIEIGRGCYRSCRFCIVRQIYRPARWRKKEDVIEIAEVNRKFAEKVALIAPSPTDHPQFKDIVSELIQMGFEVSPSSIRADRFDEEVAELLPTKSLTLAPEAGSDKLREILNKGIDEEDVLNAVRISKAEKIKLYFMYGLPFEKKEDLDGIIKLVEKVRSLGKKVSVSLNPLVPKPHTPFQWLPFGGNPEKSVKKNIEELKWKREYLISHLRKICEVNADKIDDFAIQTIISRGVRLRLMKKISLNRILKSDLSRLLGCMDVDSPLPWDEIEMGYKKEKLKREFEKIL</sequence>
<dbReference type="SMART" id="SM00729">
    <property type="entry name" value="Elp3"/>
    <property type="match status" value="1"/>
</dbReference>
<dbReference type="SFLD" id="SFLDS00029">
    <property type="entry name" value="Radical_SAM"/>
    <property type="match status" value="1"/>
</dbReference>
<comment type="caution">
    <text evidence="2">The sequence shown here is derived from an EMBL/GenBank/DDBJ whole genome shotgun (WGS) entry which is preliminary data.</text>
</comment>
<dbReference type="SFLD" id="SFLDG01082">
    <property type="entry name" value="B12-binding_domain_containing"/>
    <property type="match status" value="1"/>
</dbReference>
<evidence type="ECO:0000313" key="2">
    <source>
        <dbReference type="EMBL" id="HGE66619.1"/>
    </source>
</evidence>
<dbReference type="PROSITE" id="PS51918">
    <property type="entry name" value="RADICAL_SAM"/>
    <property type="match status" value="1"/>
</dbReference>
<dbReference type="InterPro" id="IPR023404">
    <property type="entry name" value="rSAM_horseshoe"/>
</dbReference>
<dbReference type="InterPro" id="IPR007197">
    <property type="entry name" value="rSAM"/>
</dbReference>
<organism evidence="2">
    <name type="scientific">Geoglobus ahangari</name>
    <dbReference type="NCBI Taxonomy" id="113653"/>
    <lineage>
        <taxon>Archaea</taxon>
        <taxon>Methanobacteriati</taxon>
        <taxon>Methanobacteriota</taxon>
        <taxon>Archaeoglobi</taxon>
        <taxon>Archaeoglobales</taxon>
        <taxon>Archaeoglobaceae</taxon>
        <taxon>Geoglobus</taxon>
    </lineage>
</organism>